<dbReference type="GO" id="GO:0052855">
    <property type="term" value="F:ADP-dependent NAD(P)H-hydrate dehydratase activity"/>
    <property type="evidence" value="ECO:0007669"/>
    <property type="project" value="UniProtKB-UniRule"/>
</dbReference>
<dbReference type="Proteomes" id="UP000006190">
    <property type="component" value="Unassembled WGS sequence"/>
</dbReference>
<dbReference type="NCBIfam" id="TIGR00196">
    <property type="entry name" value="yjeF_cterm"/>
    <property type="match status" value="1"/>
</dbReference>
<dbReference type="Pfam" id="PF01256">
    <property type="entry name" value="Carb_kinase"/>
    <property type="match status" value="1"/>
</dbReference>
<evidence type="ECO:0000259" key="7">
    <source>
        <dbReference type="PROSITE" id="PS51383"/>
    </source>
</evidence>
<evidence type="ECO:0000313" key="9">
    <source>
        <dbReference type="Proteomes" id="UP000006190"/>
    </source>
</evidence>
<dbReference type="PANTHER" id="PTHR12592">
    <property type="entry name" value="ATP-DEPENDENT (S)-NAD(P)H-HYDRATE DEHYDRATASE FAMILY MEMBER"/>
    <property type="match status" value="1"/>
</dbReference>
<comment type="catalytic activity">
    <reaction evidence="6">
        <text>(6S)-NADPHX + ADP = AMP + phosphate + NADPH + H(+)</text>
        <dbReference type="Rhea" id="RHEA:32235"/>
        <dbReference type="ChEBI" id="CHEBI:15378"/>
        <dbReference type="ChEBI" id="CHEBI:43474"/>
        <dbReference type="ChEBI" id="CHEBI:57783"/>
        <dbReference type="ChEBI" id="CHEBI:64076"/>
        <dbReference type="ChEBI" id="CHEBI:456215"/>
        <dbReference type="ChEBI" id="CHEBI:456216"/>
        <dbReference type="EC" id="4.2.1.136"/>
    </reaction>
</comment>
<comment type="caution">
    <text evidence="8">The sequence shown here is derived from an EMBL/GenBank/DDBJ whole genome shotgun (WGS) entry which is preliminary data.</text>
</comment>
<dbReference type="HAMAP" id="MF_01965">
    <property type="entry name" value="NADHX_dehydratase"/>
    <property type="match status" value="1"/>
</dbReference>
<keyword evidence="4 6" id="KW-0520">NAD</keyword>
<feature type="domain" description="YjeF C-terminal" evidence="7">
    <location>
        <begin position="4"/>
        <end position="267"/>
    </location>
</feature>
<evidence type="ECO:0000256" key="1">
    <source>
        <dbReference type="ARBA" id="ARBA00022741"/>
    </source>
</evidence>
<feature type="binding site" evidence="6">
    <location>
        <position position="39"/>
    </location>
    <ligand>
        <name>(6S)-NADPHX</name>
        <dbReference type="ChEBI" id="CHEBI:64076"/>
    </ligand>
</feature>
<evidence type="ECO:0000256" key="5">
    <source>
        <dbReference type="ARBA" id="ARBA00023239"/>
    </source>
</evidence>
<dbReference type="PROSITE" id="PS51383">
    <property type="entry name" value="YJEF_C_3"/>
    <property type="match status" value="1"/>
</dbReference>
<dbReference type="PANTHER" id="PTHR12592:SF0">
    <property type="entry name" value="ATP-DEPENDENT (S)-NAD(P)H-HYDRATE DEHYDRATASE"/>
    <property type="match status" value="1"/>
</dbReference>
<organism evidence="8 9">
    <name type="scientific">Facklamia languida CCUG 37842</name>
    <dbReference type="NCBI Taxonomy" id="883113"/>
    <lineage>
        <taxon>Bacteria</taxon>
        <taxon>Bacillati</taxon>
        <taxon>Bacillota</taxon>
        <taxon>Bacilli</taxon>
        <taxon>Lactobacillales</taxon>
        <taxon>Aerococcaceae</taxon>
        <taxon>Facklamia</taxon>
    </lineage>
</organism>
<dbReference type="Gene3D" id="3.40.1190.20">
    <property type="match status" value="1"/>
</dbReference>
<feature type="binding site" evidence="6">
    <location>
        <position position="150"/>
    </location>
    <ligand>
        <name>(6S)-NADPHX</name>
        <dbReference type="ChEBI" id="CHEBI:64076"/>
    </ligand>
</feature>
<dbReference type="GO" id="GO:0046496">
    <property type="term" value="P:nicotinamide nucleotide metabolic process"/>
    <property type="evidence" value="ECO:0007669"/>
    <property type="project" value="UniProtKB-UniRule"/>
</dbReference>
<gene>
    <name evidence="6" type="primary">nnrD</name>
    <name evidence="8" type="ORF">HMPREF9708_00302</name>
</gene>
<dbReference type="PATRIC" id="fig|883113.3.peg.306"/>
<reference evidence="8 9" key="1">
    <citation type="submission" date="2012-01" db="EMBL/GenBank/DDBJ databases">
        <title>The Genome Sequence of Facklamia languida CCUG 37842.</title>
        <authorList>
            <consortium name="The Broad Institute Genome Sequencing Platform"/>
            <person name="Earl A."/>
            <person name="Ward D."/>
            <person name="Feldgarden M."/>
            <person name="Gevers D."/>
            <person name="Huys G."/>
            <person name="Young S.K."/>
            <person name="Zeng Q."/>
            <person name="Gargeya S."/>
            <person name="Fitzgerald M."/>
            <person name="Haas B."/>
            <person name="Abouelleil A."/>
            <person name="Alvarado L."/>
            <person name="Arachchi H.M."/>
            <person name="Berlin A."/>
            <person name="Chapman S.B."/>
            <person name="Gearin G."/>
            <person name="Goldberg J."/>
            <person name="Griggs A."/>
            <person name="Gujja S."/>
            <person name="Hansen M."/>
            <person name="Heiman D."/>
            <person name="Howarth C."/>
            <person name="Larimer J."/>
            <person name="Lui A."/>
            <person name="MacDonald P.J.P."/>
            <person name="McCowen C."/>
            <person name="Montmayeur A."/>
            <person name="Murphy C."/>
            <person name="Neiman D."/>
            <person name="Pearson M."/>
            <person name="Priest M."/>
            <person name="Roberts A."/>
            <person name="Saif S."/>
            <person name="Shea T."/>
            <person name="Sisk P."/>
            <person name="Stolte C."/>
            <person name="Sykes S."/>
            <person name="Wortman J."/>
            <person name="Nusbaum C."/>
            <person name="Birren B."/>
        </authorList>
    </citation>
    <scope>NUCLEOTIDE SEQUENCE [LARGE SCALE GENOMIC DNA]</scope>
    <source>
        <strain evidence="8 9">CCUG 37842</strain>
    </source>
</reference>
<dbReference type="InterPro" id="IPR029056">
    <property type="entry name" value="Ribokinase-like"/>
</dbReference>
<keyword evidence="1 6" id="KW-0547">Nucleotide-binding</keyword>
<evidence type="ECO:0000256" key="3">
    <source>
        <dbReference type="ARBA" id="ARBA00022857"/>
    </source>
</evidence>
<comment type="function">
    <text evidence="6">Catalyzes the dehydration of the S-form of NAD(P)HX at the expense of ADP, which is converted to AMP. Together with NAD(P)HX epimerase, which catalyzes the epimerization of the S- and R-forms, the enzyme allows the repair of both epimers of NAD(P)HX, a damaged form of NAD(P)H that is a result of enzymatic or heat-dependent hydration.</text>
</comment>
<dbReference type="GO" id="GO:0052856">
    <property type="term" value="F:NAD(P)HX epimerase activity"/>
    <property type="evidence" value="ECO:0007669"/>
    <property type="project" value="TreeGrafter"/>
</dbReference>
<dbReference type="GO" id="GO:0005524">
    <property type="term" value="F:ATP binding"/>
    <property type="evidence" value="ECO:0007669"/>
    <property type="project" value="UniProtKB-KW"/>
</dbReference>
<evidence type="ECO:0000256" key="4">
    <source>
        <dbReference type="ARBA" id="ARBA00023027"/>
    </source>
</evidence>
<comment type="similarity">
    <text evidence="6">Belongs to the NnrD/CARKD family.</text>
</comment>
<dbReference type="STRING" id="883113.HMPREF9708_00302"/>
<keyword evidence="5 6" id="KW-0456">Lyase</keyword>
<feature type="binding site" evidence="6">
    <location>
        <position position="210"/>
    </location>
    <ligand>
        <name>(6S)-NADPHX</name>
        <dbReference type="ChEBI" id="CHEBI:64076"/>
    </ligand>
</feature>
<dbReference type="RefSeq" id="WP_006308220.1">
    <property type="nucleotide sequence ID" value="NZ_JH601133.1"/>
</dbReference>
<accession>H3NHG3</accession>
<evidence type="ECO:0000256" key="6">
    <source>
        <dbReference type="HAMAP-Rule" id="MF_01965"/>
    </source>
</evidence>
<comment type="subunit">
    <text evidence="6">Homotetramer.</text>
</comment>
<dbReference type="CDD" id="cd01171">
    <property type="entry name" value="YXKO-related"/>
    <property type="match status" value="1"/>
</dbReference>
<dbReference type="EMBL" id="AGEG01000002">
    <property type="protein sequence ID" value="EHR38218.1"/>
    <property type="molecule type" value="Genomic_DNA"/>
</dbReference>
<feature type="binding site" evidence="6">
    <location>
        <begin position="180"/>
        <end position="184"/>
    </location>
    <ligand>
        <name>AMP</name>
        <dbReference type="ChEBI" id="CHEBI:456215"/>
    </ligand>
</feature>
<sequence>MQAIEEEMAHLLGLRPKTVYKHQLGQALIIGGNQGMAGACMLASRACVYSGAGLTRVLTHPYHVQVLHGYLPEALAHSWDREEVVSDWLTGADTILIGPGLGRDARAHDLLRQVFDQARPDQTLILDADGLNLWAQDPLKSQAPLVMTPHEGEWQRLVAGQAKQEPSAWAQAMGVYLVKKGHQTVLYGPDGSVHPNIPGNPGMATGGMGDCLAGMIIGMMGQTQGVLAGCRLATYLHTNIANQIFQQDLTVLPSRLVEAIPSAMKDLTRPLAEGVKSR</sequence>
<keyword evidence="9" id="KW-1185">Reference proteome</keyword>
<keyword evidence="3 6" id="KW-0521">NADP</keyword>
<evidence type="ECO:0000256" key="2">
    <source>
        <dbReference type="ARBA" id="ARBA00022840"/>
    </source>
</evidence>
<comment type="catalytic activity">
    <reaction evidence="6">
        <text>(6S)-NADHX + ADP = AMP + phosphate + NADH + H(+)</text>
        <dbReference type="Rhea" id="RHEA:32223"/>
        <dbReference type="ChEBI" id="CHEBI:15378"/>
        <dbReference type="ChEBI" id="CHEBI:43474"/>
        <dbReference type="ChEBI" id="CHEBI:57945"/>
        <dbReference type="ChEBI" id="CHEBI:64074"/>
        <dbReference type="ChEBI" id="CHEBI:456215"/>
        <dbReference type="ChEBI" id="CHEBI:456216"/>
        <dbReference type="EC" id="4.2.1.136"/>
    </reaction>
</comment>
<feature type="binding site" evidence="6">
    <location>
        <position position="209"/>
    </location>
    <ligand>
        <name>AMP</name>
        <dbReference type="ChEBI" id="CHEBI:456215"/>
    </ligand>
</feature>
<keyword evidence="2 6" id="KW-0067">ATP-binding</keyword>
<dbReference type="InterPro" id="IPR000631">
    <property type="entry name" value="CARKD"/>
</dbReference>
<dbReference type="OrthoDB" id="9806925at2"/>
<proteinExistence type="inferred from homology"/>
<comment type="cofactor">
    <cofactor evidence="6">
        <name>Mg(2+)</name>
        <dbReference type="ChEBI" id="CHEBI:18420"/>
    </cofactor>
</comment>
<name>H3NHG3_9LACT</name>
<protein>
    <recommendedName>
        <fullName evidence="6">ADP-dependent (S)-NAD(P)H-hydrate dehydratase</fullName>
        <ecNumber evidence="6">4.2.1.136</ecNumber>
    </recommendedName>
    <alternativeName>
        <fullName evidence="6">ADP-dependent NAD(P)HX dehydratase</fullName>
    </alternativeName>
</protein>
<dbReference type="eggNOG" id="COG0063">
    <property type="taxonomic scope" value="Bacteria"/>
</dbReference>
<dbReference type="GO" id="GO:0110051">
    <property type="term" value="P:metabolite repair"/>
    <property type="evidence" value="ECO:0007669"/>
    <property type="project" value="TreeGrafter"/>
</dbReference>
<dbReference type="SUPFAM" id="SSF53613">
    <property type="entry name" value="Ribokinase-like"/>
    <property type="match status" value="1"/>
</dbReference>
<evidence type="ECO:0000313" key="8">
    <source>
        <dbReference type="EMBL" id="EHR38218.1"/>
    </source>
</evidence>
<feature type="binding site" evidence="6">
    <location>
        <position position="100"/>
    </location>
    <ligand>
        <name>(6S)-NADPHX</name>
        <dbReference type="ChEBI" id="CHEBI:64076"/>
    </ligand>
</feature>
<dbReference type="HOGENOM" id="CLU_024853_2_1_9"/>
<dbReference type="EC" id="4.2.1.136" evidence="6"/>
<dbReference type="AlphaFoldDB" id="H3NHG3"/>